<evidence type="ECO:0000313" key="8">
    <source>
        <dbReference type="Proteomes" id="UP000014155"/>
    </source>
</evidence>
<accession>S0FIH3</accession>
<dbReference type="eggNOG" id="ENOG5032BY4">
    <property type="taxonomic scope" value="Bacteria"/>
</dbReference>
<keyword evidence="2" id="KW-1003">Cell membrane</keyword>
<protein>
    <submittedName>
        <fullName evidence="7">Flagellar biogenesis protein</fullName>
    </submittedName>
</protein>
<dbReference type="Pfam" id="PF04347">
    <property type="entry name" value="FliO"/>
    <property type="match status" value="1"/>
</dbReference>
<dbReference type="GO" id="GO:0044781">
    <property type="term" value="P:bacterial-type flagellum organization"/>
    <property type="evidence" value="ECO:0007669"/>
    <property type="project" value="InterPro"/>
</dbReference>
<keyword evidence="5 6" id="KW-0472">Membrane</keyword>
<dbReference type="EMBL" id="AORV01000036">
    <property type="protein sequence ID" value="EMS71457.1"/>
    <property type="molecule type" value="Genomic_DNA"/>
</dbReference>
<name>S0FIH3_RUMCE</name>
<organism evidence="7 8">
    <name type="scientific">Ruminiclostridium cellobioparum subsp. termitidis CT1112</name>
    <dbReference type="NCBI Taxonomy" id="1195236"/>
    <lineage>
        <taxon>Bacteria</taxon>
        <taxon>Bacillati</taxon>
        <taxon>Bacillota</taxon>
        <taxon>Clostridia</taxon>
        <taxon>Eubacteriales</taxon>
        <taxon>Oscillospiraceae</taxon>
        <taxon>Ruminiclostridium</taxon>
    </lineage>
</organism>
<dbReference type="Proteomes" id="UP000014155">
    <property type="component" value="Unassembled WGS sequence"/>
</dbReference>
<keyword evidence="4 6" id="KW-1133">Transmembrane helix</keyword>
<evidence type="ECO:0000256" key="6">
    <source>
        <dbReference type="SAM" id="Phobius"/>
    </source>
</evidence>
<gene>
    <name evidence="7" type="ORF">CTER_2653</name>
</gene>
<evidence type="ECO:0000313" key="7">
    <source>
        <dbReference type="EMBL" id="EMS71457.1"/>
    </source>
</evidence>
<reference evidence="7 8" key="1">
    <citation type="journal article" date="2013" name="Genome Announc.">
        <title>Draft Genome Sequence of the Cellulolytic, Mesophilic, Anaerobic Bacterium Clostridium termitidis Strain CT1112 (DSM 5398).</title>
        <authorList>
            <person name="Lal S."/>
            <person name="Ramachandran U."/>
            <person name="Zhang X."/>
            <person name="Munir R."/>
            <person name="Sparling R."/>
            <person name="Levin D.B."/>
        </authorList>
    </citation>
    <scope>NUCLEOTIDE SEQUENCE [LARGE SCALE GENOMIC DNA]</scope>
    <source>
        <strain evidence="7 8">CT1112</strain>
    </source>
</reference>
<evidence type="ECO:0000256" key="5">
    <source>
        <dbReference type="ARBA" id="ARBA00023136"/>
    </source>
</evidence>
<evidence type="ECO:0000256" key="2">
    <source>
        <dbReference type="ARBA" id="ARBA00022475"/>
    </source>
</evidence>
<keyword evidence="7" id="KW-0969">Cilium</keyword>
<dbReference type="STRING" id="1195236.CTER_2653"/>
<comment type="caution">
    <text evidence="7">The sequence shown here is derived from an EMBL/GenBank/DDBJ whole genome shotgun (WGS) entry which is preliminary data.</text>
</comment>
<dbReference type="PATRIC" id="fig|1195236.3.peg.2974"/>
<evidence type="ECO:0000256" key="3">
    <source>
        <dbReference type="ARBA" id="ARBA00022692"/>
    </source>
</evidence>
<keyword evidence="7" id="KW-0966">Cell projection</keyword>
<keyword evidence="3 6" id="KW-0812">Transmembrane</keyword>
<comment type="subcellular location">
    <subcellularLocation>
        <location evidence="1">Cell membrane</location>
    </subcellularLocation>
</comment>
<dbReference type="AlphaFoldDB" id="S0FIH3"/>
<keyword evidence="7" id="KW-0282">Flagellum</keyword>
<evidence type="ECO:0000256" key="4">
    <source>
        <dbReference type="ARBA" id="ARBA00022989"/>
    </source>
</evidence>
<sequence length="162" mass="18682">MDQIFRYFTVILAFLVVMGILLLTTKYLTYKSKKMMKGNYMQIIESLSLGVNNRLHLVKVDKEFFILSASNKNVEFLARVNISDFEEAEIKNPISEVIDFKSVLKKYIRGFNSGNAATETKPAETVVDKVPESFQRDSNDDKFKNNLEKLKHITNSMNDRRG</sequence>
<evidence type="ECO:0000256" key="1">
    <source>
        <dbReference type="ARBA" id="ARBA00004236"/>
    </source>
</evidence>
<dbReference type="GO" id="GO:0016020">
    <property type="term" value="C:membrane"/>
    <property type="evidence" value="ECO:0007669"/>
    <property type="project" value="InterPro"/>
</dbReference>
<proteinExistence type="predicted"/>
<dbReference type="InterPro" id="IPR022781">
    <property type="entry name" value="Flagellar_biosynth_FliO"/>
</dbReference>
<keyword evidence="8" id="KW-1185">Reference proteome</keyword>
<feature type="transmembrane region" description="Helical" evidence="6">
    <location>
        <begin position="6"/>
        <end position="28"/>
    </location>
</feature>
<dbReference type="RefSeq" id="WP_004626168.1">
    <property type="nucleotide sequence ID" value="NZ_AORV01000036.1"/>
</dbReference>